<reference evidence="4 5" key="1">
    <citation type="journal article" date="2024" name="J Genomics">
        <title>Draft genome sequencing and assembly of Favolaschia claudopus CIRM-BRFM 2984 isolated from oak limbs.</title>
        <authorList>
            <person name="Navarro D."/>
            <person name="Drula E."/>
            <person name="Chaduli D."/>
            <person name="Cazenave R."/>
            <person name="Ahrendt S."/>
            <person name="Wang J."/>
            <person name="Lipzen A."/>
            <person name="Daum C."/>
            <person name="Barry K."/>
            <person name="Grigoriev I.V."/>
            <person name="Favel A."/>
            <person name="Rosso M.N."/>
            <person name="Martin F."/>
        </authorList>
    </citation>
    <scope>NUCLEOTIDE SEQUENCE [LARGE SCALE GENOMIC DNA]</scope>
    <source>
        <strain evidence="4 5">CIRM-BRFM 2984</strain>
    </source>
</reference>
<keyword evidence="2" id="KW-0472">Membrane</keyword>
<evidence type="ECO:0000313" key="4">
    <source>
        <dbReference type="EMBL" id="KAK6983961.1"/>
    </source>
</evidence>
<feature type="compositionally biased region" description="Low complexity" evidence="1">
    <location>
        <begin position="182"/>
        <end position="202"/>
    </location>
</feature>
<proteinExistence type="predicted"/>
<gene>
    <name evidence="4" type="ORF">R3P38DRAFT_3108631</name>
</gene>
<feature type="signal peptide" evidence="3">
    <location>
        <begin position="1"/>
        <end position="24"/>
    </location>
</feature>
<dbReference type="AlphaFoldDB" id="A0AAV9ZIL9"/>
<sequence>MLPLAPLIISIAVTLPLLHNYALGALTNRTIEDFDAAVDYGNCTIAHCDATPTQQNPCLLPGFDGLTLTNVEPSNGLGCRVKVSFTGTAIYAYLGCPPSGNCQFQLDNTAPQANINATSNEDIIALAYSNASLSTSNSPHTLLISSTGDTQFLVDKFIYTFDDGLNPTSASITMQSQSSVHPSTINPTTNPTPSSLASQSSLPPTPAPSLTPSNHSNSHINIAGILGGAIGGILLGAITVFALHRRCCLSKKTHNGSHLEPYPPASSASNTSSAATRNQSSYASRWTKPRRPVSFRDHDIDISSLDVPQAHELPGELETQEGSVRVGSTQRVNSSLNGRLPPEYSA</sequence>
<evidence type="ECO:0000313" key="5">
    <source>
        <dbReference type="Proteomes" id="UP001362999"/>
    </source>
</evidence>
<evidence type="ECO:0000256" key="3">
    <source>
        <dbReference type="SAM" id="SignalP"/>
    </source>
</evidence>
<keyword evidence="5" id="KW-1185">Reference proteome</keyword>
<feature type="compositionally biased region" description="Polar residues" evidence="1">
    <location>
        <begin position="320"/>
        <end position="337"/>
    </location>
</feature>
<feature type="region of interest" description="Disordered" evidence="1">
    <location>
        <begin position="255"/>
        <end position="290"/>
    </location>
</feature>
<dbReference type="EMBL" id="JAWWNJ010000143">
    <property type="protein sequence ID" value="KAK6983961.1"/>
    <property type="molecule type" value="Genomic_DNA"/>
</dbReference>
<keyword evidence="2" id="KW-0812">Transmembrane</keyword>
<feature type="compositionally biased region" description="Polar residues" evidence="1">
    <location>
        <begin position="172"/>
        <end position="181"/>
    </location>
</feature>
<evidence type="ECO:0000256" key="1">
    <source>
        <dbReference type="SAM" id="MobiDB-lite"/>
    </source>
</evidence>
<feature type="compositionally biased region" description="Low complexity" evidence="1">
    <location>
        <begin position="265"/>
        <end position="281"/>
    </location>
</feature>
<keyword evidence="2" id="KW-1133">Transmembrane helix</keyword>
<comment type="caution">
    <text evidence="4">The sequence shown here is derived from an EMBL/GenBank/DDBJ whole genome shotgun (WGS) entry which is preliminary data.</text>
</comment>
<feature type="transmembrane region" description="Helical" evidence="2">
    <location>
        <begin position="222"/>
        <end position="243"/>
    </location>
</feature>
<feature type="region of interest" description="Disordered" evidence="1">
    <location>
        <begin position="172"/>
        <end position="214"/>
    </location>
</feature>
<organism evidence="4 5">
    <name type="scientific">Favolaschia claudopus</name>
    <dbReference type="NCBI Taxonomy" id="2862362"/>
    <lineage>
        <taxon>Eukaryota</taxon>
        <taxon>Fungi</taxon>
        <taxon>Dikarya</taxon>
        <taxon>Basidiomycota</taxon>
        <taxon>Agaricomycotina</taxon>
        <taxon>Agaricomycetes</taxon>
        <taxon>Agaricomycetidae</taxon>
        <taxon>Agaricales</taxon>
        <taxon>Marasmiineae</taxon>
        <taxon>Mycenaceae</taxon>
        <taxon>Favolaschia</taxon>
    </lineage>
</organism>
<feature type="region of interest" description="Disordered" evidence="1">
    <location>
        <begin position="305"/>
        <end position="346"/>
    </location>
</feature>
<keyword evidence="3" id="KW-0732">Signal</keyword>
<dbReference type="Proteomes" id="UP001362999">
    <property type="component" value="Unassembled WGS sequence"/>
</dbReference>
<evidence type="ECO:0000256" key="2">
    <source>
        <dbReference type="SAM" id="Phobius"/>
    </source>
</evidence>
<name>A0AAV9ZIL9_9AGAR</name>
<feature type="chain" id="PRO_5043945420" evidence="3">
    <location>
        <begin position="25"/>
        <end position="346"/>
    </location>
</feature>
<accession>A0AAV9ZIL9</accession>
<protein>
    <submittedName>
        <fullName evidence="4">Uncharacterized protein</fullName>
    </submittedName>
</protein>